<dbReference type="GO" id="GO:0008233">
    <property type="term" value="F:peptidase activity"/>
    <property type="evidence" value="ECO:0007669"/>
    <property type="project" value="UniProtKB-KW"/>
</dbReference>
<keyword evidence="2" id="KW-0378">Hydrolase</keyword>
<feature type="domain" description="Adaptor protein ClpS core" evidence="1">
    <location>
        <begin position="180"/>
        <end position="229"/>
    </location>
</feature>
<evidence type="ECO:0000259" key="1">
    <source>
        <dbReference type="Pfam" id="PF02617"/>
    </source>
</evidence>
<protein>
    <submittedName>
        <fullName evidence="2">ATP-dependent Clp protease adapter protein ClpS</fullName>
    </submittedName>
</protein>
<gene>
    <name evidence="2" type="ORF">SCF082_LOCUS17386</name>
</gene>
<accession>A0ABP0KH75</accession>
<evidence type="ECO:0000313" key="2">
    <source>
        <dbReference type="EMBL" id="CAK9026189.1"/>
    </source>
</evidence>
<dbReference type="InterPro" id="IPR003769">
    <property type="entry name" value="ClpS_core"/>
</dbReference>
<keyword evidence="2" id="KW-0645">Protease</keyword>
<name>A0ABP0KH75_9DINO</name>
<dbReference type="Proteomes" id="UP001642464">
    <property type="component" value="Unassembled WGS sequence"/>
</dbReference>
<dbReference type="EMBL" id="CAXAMM010011447">
    <property type="protein sequence ID" value="CAK9026189.1"/>
    <property type="molecule type" value="Genomic_DNA"/>
</dbReference>
<dbReference type="Gene3D" id="3.30.1390.10">
    <property type="match status" value="1"/>
</dbReference>
<sequence>MLSSIPLRCLVAGHPLIRPEGTHRGTDVQPLRWAVLPTSFACLTCHAFRQLRRCPGRALRIRRRAVEMPVKESPTVLAAPAVNVEEEVRQKRADQYRLLIFTEVLIFFTDTDGDQIRIQKDGVSVNEYVNDRLEIRSMEYFDIDEKARTYHDPTGRGAFRPSEDVQGLVRKRDLMFLERDFLARCLMTVCSLKESTAYQVMMKAHTEGMAVVGVYDFETAETYCAGLKAKGLSADIIPVDSGDS</sequence>
<dbReference type="SUPFAM" id="SSF54736">
    <property type="entry name" value="ClpS-like"/>
    <property type="match status" value="1"/>
</dbReference>
<proteinExistence type="predicted"/>
<dbReference type="Pfam" id="PF02617">
    <property type="entry name" value="ClpS"/>
    <property type="match status" value="1"/>
</dbReference>
<evidence type="ECO:0000313" key="3">
    <source>
        <dbReference type="Proteomes" id="UP001642464"/>
    </source>
</evidence>
<dbReference type="InterPro" id="IPR014719">
    <property type="entry name" value="Ribosomal_bL12_C/ClpS-like"/>
</dbReference>
<organism evidence="2 3">
    <name type="scientific">Durusdinium trenchii</name>
    <dbReference type="NCBI Taxonomy" id="1381693"/>
    <lineage>
        <taxon>Eukaryota</taxon>
        <taxon>Sar</taxon>
        <taxon>Alveolata</taxon>
        <taxon>Dinophyceae</taxon>
        <taxon>Suessiales</taxon>
        <taxon>Symbiodiniaceae</taxon>
        <taxon>Durusdinium</taxon>
    </lineage>
</organism>
<comment type="caution">
    <text evidence="2">The sequence shown here is derived from an EMBL/GenBank/DDBJ whole genome shotgun (WGS) entry which is preliminary data.</text>
</comment>
<keyword evidence="3" id="KW-1185">Reference proteome</keyword>
<reference evidence="2 3" key="1">
    <citation type="submission" date="2024-02" db="EMBL/GenBank/DDBJ databases">
        <authorList>
            <person name="Chen Y."/>
            <person name="Shah S."/>
            <person name="Dougan E. K."/>
            <person name="Thang M."/>
            <person name="Chan C."/>
        </authorList>
    </citation>
    <scope>NUCLEOTIDE SEQUENCE [LARGE SCALE GENOMIC DNA]</scope>
</reference>
<dbReference type="GO" id="GO:0006508">
    <property type="term" value="P:proteolysis"/>
    <property type="evidence" value="ECO:0007669"/>
    <property type="project" value="UniProtKB-KW"/>
</dbReference>